<evidence type="ECO:0000313" key="1">
    <source>
        <dbReference type="EMBL" id="SEO53654.1"/>
    </source>
</evidence>
<accession>A0A1H8QIA7</accession>
<dbReference type="RefSeq" id="WP_089822273.1">
    <property type="nucleotide sequence ID" value="NZ_FODV01000003.1"/>
</dbReference>
<sequence length="110" mass="12127">MEKFSESFSSLRATFEREVLRWPSVSSHTTFGWPSYLVESELFAVVSDQGVSLTRLPDEDRRRLAATHRVSPFVANGRAVASWTTVAVTADDVDALFPAVKKSYESAAAA</sequence>
<dbReference type="OrthoDB" id="287497at2157"/>
<dbReference type="EMBL" id="FODV01000003">
    <property type="protein sequence ID" value="SEO53654.1"/>
    <property type="molecule type" value="Genomic_DNA"/>
</dbReference>
<evidence type="ECO:0000313" key="2">
    <source>
        <dbReference type="Proteomes" id="UP000199126"/>
    </source>
</evidence>
<organism evidence="1 2">
    <name type="scientific">Halogranum amylolyticum</name>
    <dbReference type="NCBI Taxonomy" id="660520"/>
    <lineage>
        <taxon>Archaea</taxon>
        <taxon>Methanobacteriati</taxon>
        <taxon>Methanobacteriota</taxon>
        <taxon>Stenosarchaea group</taxon>
        <taxon>Halobacteria</taxon>
        <taxon>Halobacteriales</taxon>
        <taxon>Haloferacaceae</taxon>
    </lineage>
</organism>
<protein>
    <recommendedName>
        <fullName evidence="3">YjbR protein</fullName>
    </recommendedName>
</protein>
<gene>
    <name evidence="1" type="ORF">SAMN04487948_103129</name>
</gene>
<reference evidence="2" key="1">
    <citation type="submission" date="2016-10" db="EMBL/GenBank/DDBJ databases">
        <authorList>
            <person name="Varghese N."/>
            <person name="Submissions S."/>
        </authorList>
    </citation>
    <scope>NUCLEOTIDE SEQUENCE [LARGE SCALE GENOMIC DNA]</scope>
    <source>
        <strain evidence="2">CGMCC 1.10121</strain>
    </source>
</reference>
<evidence type="ECO:0008006" key="3">
    <source>
        <dbReference type="Google" id="ProtNLM"/>
    </source>
</evidence>
<keyword evidence="2" id="KW-1185">Reference proteome</keyword>
<proteinExistence type="predicted"/>
<dbReference type="Proteomes" id="UP000199126">
    <property type="component" value="Unassembled WGS sequence"/>
</dbReference>
<name>A0A1H8QIA7_9EURY</name>
<dbReference type="AlphaFoldDB" id="A0A1H8QIA7"/>